<dbReference type="RefSeq" id="WP_379872111.1">
    <property type="nucleotide sequence ID" value="NZ_JBHTBH010000008.1"/>
</dbReference>
<protein>
    <submittedName>
        <fullName evidence="1">VOC family protein</fullName>
    </submittedName>
</protein>
<organism evidence="1 2">
    <name type="scientific">Marinactinospora rubrisoli</name>
    <dbReference type="NCBI Taxonomy" id="2715399"/>
    <lineage>
        <taxon>Bacteria</taxon>
        <taxon>Bacillati</taxon>
        <taxon>Actinomycetota</taxon>
        <taxon>Actinomycetes</taxon>
        <taxon>Streptosporangiales</taxon>
        <taxon>Nocardiopsidaceae</taxon>
        <taxon>Marinactinospora</taxon>
    </lineage>
</organism>
<gene>
    <name evidence="1" type="ORF">ACFQRF_17135</name>
</gene>
<keyword evidence="2" id="KW-1185">Reference proteome</keyword>
<dbReference type="PANTHER" id="PTHR35006">
    <property type="entry name" value="GLYOXALASE FAMILY PROTEIN (AFU_ORTHOLOGUE AFUA_5G14830)"/>
    <property type="match status" value="1"/>
</dbReference>
<accession>A0ABW2KHL3</accession>
<proteinExistence type="predicted"/>
<sequence>MIGHLSPRVTDVQISAACYDAVLAPLGGRRLLRPRTAIGYRTDRVTLWPRSSRTSDAARGTHVAVTAADRAAVTAFHEAAAAVGAEVPHAPRPWPEHHDH</sequence>
<dbReference type="PANTHER" id="PTHR35006:SF2">
    <property type="entry name" value="GLYOXALASE FAMILY PROTEIN (AFU_ORTHOLOGUE AFUA_5G14830)"/>
    <property type="match status" value="1"/>
</dbReference>
<dbReference type="InterPro" id="IPR029068">
    <property type="entry name" value="Glyas_Bleomycin-R_OHBP_Dase"/>
</dbReference>
<reference evidence="2" key="1">
    <citation type="journal article" date="2019" name="Int. J. Syst. Evol. Microbiol.">
        <title>The Global Catalogue of Microorganisms (GCM) 10K type strain sequencing project: providing services to taxonomists for standard genome sequencing and annotation.</title>
        <authorList>
            <consortium name="The Broad Institute Genomics Platform"/>
            <consortium name="The Broad Institute Genome Sequencing Center for Infectious Disease"/>
            <person name="Wu L."/>
            <person name="Ma J."/>
        </authorList>
    </citation>
    <scope>NUCLEOTIDE SEQUENCE [LARGE SCALE GENOMIC DNA]</scope>
    <source>
        <strain evidence="2">CGMCC 4.7382</strain>
    </source>
</reference>
<dbReference type="SUPFAM" id="SSF54593">
    <property type="entry name" value="Glyoxalase/Bleomycin resistance protein/Dihydroxybiphenyl dioxygenase"/>
    <property type="match status" value="1"/>
</dbReference>
<name>A0ABW2KHL3_9ACTN</name>
<comment type="caution">
    <text evidence="1">The sequence shown here is derived from an EMBL/GenBank/DDBJ whole genome shotgun (WGS) entry which is preliminary data.</text>
</comment>
<evidence type="ECO:0000313" key="1">
    <source>
        <dbReference type="EMBL" id="MFC7329459.1"/>
    </source>
</evidence>
<evidence type="ECO:0000313" key="2">
    <source>
        <dbReference type="Proteomes" id="UP001596540"/>
    </source>
</evidence>
<dbReference type="Proteomes" id="UP001596540">
    <property type="component" value="Unassembled WGS sequence"/>
</dbReference>
<dbReference type="Gene3D" id="3.10.180.10">
    <property type="entry name" value="2,3-Dihydroxybiphenyl 1,2-Dioxygenase, domain 1"/>
    <property type="match status" value="1"/>
</dbReference>
<dbReference type="EMBL" id="JBHTBH010000008">
    <property type="protein sequence ID" value="MFC7329459.1"/>
    <property type="molecule type" value="Genomic_DNA"/>
</dbReference>